<dbReference type="Gene3D" id="1.25.10.10">
    <property type="entry name" value="Leucine-rich Repeat Variant"/>
    <property type="match status" value="2"/>
</dbReference>
<keyword evidence="4" id="KW-1185">Reference proteome</keyword>
<evidence type="ECO:0000256" key="2">
    <source>
        <dbReference type="SAM" id="MobiDB-lite"/>
    </source>
</evidence>
<keyword evidence="1" id="KW-0175">Coiled coil</keyword>
<dbReference type="eggNOG" id="ENOG502SMW4">
    <property type="taxonomic scope" value="Eukaryota"/>
</dbReference>
<evidence type="ECO:0000256" key="1">
    <source>
        <dbReference type="SAM" id="Coils"/>
    </source>
</evidence>
<feature type="coiled-coil region" evidence="1">
    <location>
        <begin position="649"/>
        <end position="676"/>
    </location>
</feature>
<accession>Q23QL1</accession>
<protein>
    <submittedName>
        <fullName evidence="3">Uncharacterized protein</fullName>
    </submittedName>
</protein>
<feature type="region of interest" description="Disordered" evidence="2">
    <location>
        <begin position="702"/>
        <end position="736"/>
    </location>
</feature>
<dbReference type="SUPFAM" id="SSF48371">
    <property type="entry name" value="ARM repeat"/>
    <property type="match status" value="1"/>
</dbReference>
<evidence type="ECO:0000313" key="4">
    <source>
        <dbReference type="Proteomes" id="UP000009168"/>
    </source>
</evidence>
<dbReference type="GeneID" id="7825856"/>
<dbReference type="EMBL" id="GG662647">
    <property type="protein sequence ID" value="EAR98877.2"/>
    <property type="molecule type" value="Genomic_DNA"/>
</dbReference>
<dbReference type="HOGENOM" id="CLU_338470_0_0_1"/>
<dbReference type="OrthoDB" id="63891at2759"/>
<sequence length="888" mass="104442">MEFNVLIRTVYESNDDETKYELIEDLKKQIESHQQVILPELRRLFMMLSETLAGAKKDNLILLLHQTISTLIRVLLSQEIELNFKYILQPLINNLAEPDQSIRRSTKLVIDNFLKKTRNIELIIDYLIKYGFSSENYFLREKSIGSSVRFLDICQNIFCSRSGLNDVRRLIENIIIKLNDSVENVRIKAQKVLYKIMKQKNYEGFLQVQRRLSKEHQQQMENVVNKKHLEQEDQKIKELYEKFGEINLHMFEDYQQDFIVENTDGIRKYYLYQEMPQFTKKQILSFFPLGMNGLYFNLIREDTLIDCFNESDLRVKIQASKEVLEAFEACETPEDTINDIRSYLGAFYKFITYLLSSKNLIISGNAMKIVSTLIQHSAGMQMKAYIILALPPLIGKLGEERINIRNTAFFIVRSMITSIKKHTLLKSFCLFLNDQLNNQTNPNWHIKEEILNLISVLFLCLFDGYPEEWYENAFIKELQGDDANSIRYIDMKHVLTTIALFLDDKVMKVRKAAMEALAVISSYGTHKEYILQILHEILDSKVYDQLVDKLQTGKVYFINQHGKLEMPVIEVKKYENEKDKYDERLRRYKMLLNEKLSEDESQRSLSEILEISQKGNEEDENGIEFLRREEGEREKDIRQRKLKITYYNLEDEENRLMSMRDRIKKTNDNIDKYLHNHEHDGVDSVKYDILVPIKDIPLTTYNQKQSPAKSNKAKSSNKKLDVPVAESKLGDDGEEKFDPFAGDEFGKLIFDNEEEQKKQIKREQESRYPDELKKNVYYFQPIQPKPIEKEESEKDSLDDLKVVEFEYRTDDYDPLALASKKKPANTKIDIQQRINSSLSKLNQGPNANEKFVLNLPKVIQLNEKEYDGYEYSAYNDSSIDNTQNFNNL</sequence>
<dbReference type="RefSeq" id="XP_001019122.2">
    <property type="nucleotide sequence ID" value="XM_001019122.2"/>
</dbReference>
<proteinExistence type="predicted"/>
<reference evidence="4" key="1">
    <citation type="journal article" date="2006" name="PLoS Biol.">
        <title>Macronuclear genome sequence of the ciliate Tetrahymena thermophila, a model eukaryote.</title>
        <authorList>
            <person name="Eisen J.A."/>
            <person name="Coyne R.S."/>
            <person name="Wu M."/>
            <person name="Wu D."/>
            <person name="Thiagarajan M."/>
            <person name="Wortman J.R."/>
            <person name="Badger J.H."/>
            <person name="Ren Q."/>
            <person name="Amedeo P."/>
            <person name="Jones K.M."/>
            <person name="Tallon L.J."/>
            <person name="Delcher A.L."/>
            <person name="Salzberg S.L."/>
            <person name="Silva J.C."/>
            <person name="Haas B.J."/>
            <person name="Majoros W.H."/>
            <person name="Farzad M."/>
            <person name="Carlton J.M."/>
            <person name="Smith R.K. Jr."/>
            <person name="Garg J."/>
            <person name="Pearlman R.E."/>
            <person name="Karrer K.M."/>
            <person name="Sun L."/>
            <person name="Manning G."/>
            <person name="Elde N.C."/>
            <person name="Turkewitz A.P."/>
            <person name="Asai D.J."/>
            <person name="Wilkes D.E."/>
            <person name="Wang Y."/>
            <person name="Cai H."/>
            <person name="Collins K."/>
            <person name="Stewart B.A."/>
            <person name="Lee S.R."/>
            <person name="Wilamowska K."/>
            <person name="Weinberg Z."/>
            <person name="Ruzzo W.L."/>
            <person name="Wloga D."/>
            <person name="Gaertig J."/>
            <person name="Frankel J."/>
            <person name="Tsao C.-C."/>
            <person name="Gorovsky M.A."/>
            <person name="Keeling P.J."/>
            <person name="Waller R.F."/>
            <person name="Patron N.J."/>
            <person name="Cherry J.M."/>
            <person name="Stover N.A."/>
            <person name="Krieger C.J."/>
            <person name="del Toro C."/>
            <person name="Ryder H.F."/>
            <person name="Williamson S.C."/>
            <person name="Barbeau R.A."/>
            <person name="Hamilton E.P."/>
            <person name="Orias E."/>
        </authorList>
    </citation>
    <scope>NUCLEOTIDE SEQUENCE [LARGE SCALE GENOMIC DNA]</scope>
    <source>
        <strain evidence="4">SB210</strain>
    </source>
</reference>
<dbReference type="InterPro" id="IPR011989">
    <property type="entry name" value="ARM-like"/>
</dbReference>
<dbReference type="KEGG" id="tet:TTHERM_00255680"/>
<evidence type="ECO:0000313" key="3">
    <source>
        <dbReference type="EMBL" id="EAR98877.2"/>
    </source>
</evidence>
<name>Q23QL1_TETTS</name>
<organism evidence="3 4">
    <name type="scientific">Tetrahymena thermophila (strain SB210)</name>
    <dbReference type="NCBI Taxonomy" id="312017"/>
    <lineage>
        <taxon>Eukaryota</taxon>
        <taxon>Sar</taxon>
        <taxon>Alveolata</taxon>
        <taxon>Ciliophora</taxon>
        <taxon>Intramacronucleata</taxon>
        <taxon>Oligohymenophorea</taxon>
        <taxon>Hymenostomatida</taxon>
        <taxon>Tetrahymenina</taxon>
        <taxon>Tetrahymenidae</taxon>
        <taxon>Tetrahymena</taxon>
    </lineage>
</organism>
<dbReference type="Proteomes" id="UP000009168">
    <property type="component" value="Unassembled WGS sequence"/>
</dbReference>
<gene>
    <name evidence="3" type="ORF">TTHERM_00255680</name>
</gene>
<dbReference type="InterPro" id="IPR016024">
    <property type="entry name" value="ARM-type_fold"/>
</dbReference>
<dbReference type="InParanoid" id="Q23QL1"/>
<dbReference type="AlphaFoldDB" id="Q23QL1"/>